<dbReference type="PANTHER" id="PTHR34473:SF2">
    <property type="entry name" value="UPF0699 TRANSMEMBRANE PROTEIN YDBT"/>
    <property type="match status" value="1"/>
</dbReference>
<feature type="domain" description="YdbS-like PH" evidence="2">
    <location>
        <begin position="82"/>
        <end position="152"/>
    </location>
</feature>
<sequence>MTADVDSSLGPAPASFTRPEVLVLRFRRQGSRLVFPVLVLLAAAAAAGYWVGAFPEPWMNALAAVGAAALGLLLGVFPILAWLAQRTTVTSRRVIVRRGFFVRHRAEVAFARVREVRSRRNVAQRVRGSGDIDLLVGSERITLKDVPGVEAVIDALQELSERNYEHSTHALYRRAEADTPADAY</sequence>
<gene>
    <name evidence="3" type="ORF">G7067_00820</name>
</gene>
<dbReference type="InterPro" id="IPR005182">
    <property type="entry name" value="YdbS-like_PH"/>
</dbReference>
<dbReference type="Proteomes" id="UP000501387">
    <property type="component" value="Chromosome"/>
</dbReference>
<keyword evidence="1" id="KW-0472">Membrane</keyword>
<reference evidence="3 4" key="1">
    <citation type="submission" date="2020-03" db="EMBL/GenBank/DDBJ databases">
        <title>Leucobacter sp. nov., isolated from beetles.</title>
        <authorList>
            <person name="Hyun D.-W."/>
            <person name="Bae J.-W."/>
        </authorList>
    </citation>
    <scope>NUCLEOTIDE SEQUENCE [LARGE SCALE GENOMIC DNA]</scope>
    <source>
        <strain evidence="3 4">HDW9B</strain>
    </source>
</reference>
<feature type="transmembrane region" description="Helical" evidence="1">
    <location>
        <begin position="33"/>
        <end position="52"/>
    </location>
</feature>
<evidence type="ECO:0000313" key="3">
    <source>
        <dbReference type="EMBL" id="QIM17244.1"/>
    </source>
</evidence>
<proteinExistence type="predicted"/>
<accession>A0A6G8FLM2</accession>
<name>A0A6G8FLM2_9MICO</name>
<dbReference type="KEGG" id="lins:G7067_00820"/>
<keyword evidence="4" id="KW-1185">Reference proteome</keyword>
<protein>
    <submittedName>
        <fullName evidence="3">PH domain-containing protein</fullName>
    </submittedName>
</protein>
<dbReference type="PANTHER" id="PTHR34473">
    <property type="entry name" value="UPF0699 TRANSMEMBRANE PROTEIN YDBS"/>
    <property type="match status" value="1"/>
</dbReference>
<keyword evidence="1" id="KW-0812">Transmembrane</keyword>
<evidence type="ECO:0000256" key="1">
    <source>
        <dbReference type="SAM" id="Phobius"/>
    </source>
</evidence>
<dbReference type="EMBL" id="CP049934">
    <property type="protein sequence ID" value="QIM17244.1"/>
    <property type="molecule type" value="Genomic_DNA"/>
</dbReference>
<feature type="transmembrane region" description="Helical" evidence="1">
    <location>
        <begin position="58"/>
        <end position="83"/>
    </location>
</feature>
<evidence type="ECO:0000313" key="4">
    <source>
        <dbReference type="Proteomes" id="UP000501387"/>
    </source>
</evidence>
<evidence type="ECO:0000259" key="2">
    <source>
        <dbReference type="Pfam" id="PF03703"/>
    </source>
</evidence>
<dbReference type="AlphaFoldDB" id="A0A6G8FLM2"/>
<keyword evidence="1" id="KW-1133">Transmembrane helix</keyword>
<organism evidence="3 4">
    <name type="scientific">Leucobacter insecticola</name>
    <dbReference type="NCBI Taxonomy" id="2714934"/>
    <lineage>
        <taxon>Bacteria</taxon>
        <taxon>Bacillati</taxon>
        <taxon>Actinomycetota</taxon>
        <taxon>Actinomycetes</taxon>
        <taxon>Micrococcales</taxon>
        <taxon>Microbacteriaceae</taxon>
        <taxon>Leucobacter</taxon>
    </lineage>
</organism>
<dbReference type="Pfam" id="PF03703">
    <property type="entry name" value="bPH_2"/>
    <property type="match status" value="1"/>
</dbReference>